<dbReference type="InterPro" id="IPR038084">
    <property type="entry name" value="PduO/GlcC-like_sf"/>
</dbReference>
<reference evidence="1 2" key="1">
    <citation type="submission" date="2014-06" db="EMBL/GenBank/DDBJ databases">
        <authorList>
            <person name="Bishop-Lilly K.A."/>
            <person name="Broomall S.M."/>
            <person name="Chain P.S."/>
            <person name="Chertkov O."/>
            <person name="Coyne S.R."/>
            <person name="Daligault H.E."/>
            <person name="Davenport K.W."/>
            <person name="Erkkila T."/>
            <person name="Frey K.G."/>
            <person name="Gibbons H.S."/>
            <person name="Gu W."/>
            <person name="Jaissle J."/>
            <person name="Johnson S.L."/>
            <person name="Koroleva G.I."/>
            <person name="Ladner J.T."/>
            <person name="Lo C.-C."/>
            <person name="Minogue T.D."/>
            <person name="Munk C."/>
            <person name="Palacios G.F."/>
            <person name="Redden C.L."/>
            <person name="Rosenzweig C.N."/>
            <person name="Scholz M.B."/>
            <person name="Teshima H."/>
            <person name="Xu Y."/>
        </authorList>
    </citation>
    <scope>NUCLEOTIDE SEQUENCE [LARGE SCALE GENOMIC DNA]</scope>
    <source>
        <strain evidence="1 2">DWS 37UF10B-2</strain>
    </source>
</reference>
<gene>
    <name evidence="1" type="ORF">DM43_2056</name>
</gene>
<evidence type="ECO:0000313" key="1">
    <source>
        <dbReference type="EMBL" id="KGB92520.1"/>
    </source>
</evidence>
<dbReference type="Gene3D" id="3.30.450.150">
    <property type="entry name" value="Haem-degrading domain"/>
    <property type="match status" value="1"/>
</dbReference>
<dbReference type="AlphaFoldDB" id="A0AA88YWZ7"/>
<comment type="caution">
    <text evidence="1">The sequence shown here is derived from an EMBL/GenBank/DDBJ whole genome shotgun (WGS) entry which is preliminary data.</text>
</comment>
<name>A0AA88YWZ7_BURCE</name>
<evidence type="ECO:0008006" key="3">
    <source>
        <dbReference type="Google" id="ProtNLM"/>
    </source>
</evidence>
<proteinExistence type="predicted"/>
<accession>A0AA88YWZ7</accession>
<dbReference type="SUPFAM" id="SSF143744">
    <property type="entry name" value="GlcG-like"/>
    <property type="match status" value="1"/>
</dbReference>
<sequence length="57" mass="5569">MIDGGRTAFLSAPSAGWLDGGVPVAVGGRITGAIGVSGVKSEQDAQIARAGTRSVAE</sequence>
<dbReference type="Pfam" id="PF03928">
    <property type="entry name" value="HbpS-like"/>
    <property type="match status" value="1"/>
</dbReference>
<dbReference type="InterPro" id="IPR005624">
    <property type="entry name" value="PduO/GlcC-like"/>
</dbReference>
<protein>
    <recommendedName>
        <fullName evidence="3">Heme-binding protein</fullName>
    </recommendedName>
</protein>
<dbReference type="EMBL" id="JPGD01000006">
    <property type="protein sequence ID" value="KGB92520.1"/>
    <property type="molecule type" value="Genomic_DNA"/>
</dbReference>
<organism evidence="1 2">
    <name type="scientific">Burkholderia cepacia</name>
    <name type="common">Pseudomonas cepacia</name>
    <dbReference type="NCBI Taxonomy" id="292"/>
    <lineage>
        <taxon>Bacteria</taxon>
        <taxon>Pseudomonadati</taxon>
        <taxon>Pseudomonadota</taxon>
        <taxon>Betaproteobacteria</taxon>
        <taxon>Burkholderiales</taxon>
        <taxon>Burkholderiaceae</taxon>
        <taxon>Burkholderia</taxon>
        <taxon>Burkholderia cepacia complex</taxon>
    </lineage>
</organism>
<evidence type="ECO:0000313" key="2">
    <source>
        <dbReference type="Proteomes" id="UP000029575"/>
    </source>
</evidence>
<dbReference type="Proteomes" id="UP000029575">
    <property type="component" value="Unassembled WGS sequence"/>
</dbReference>